<dbReference type="SUPFAM" id="SSF50494">
    <property type="entry name" value="Trypsin-like serine proteases"/>
    <property type="match status" value="1"/>
</dbReference>
<dbReference type="InterPro" id="IPR000859">
    <property type="entry name" value="CUB_dom"/>
</dbReference>
<evidence type="ECO:0000313" key="17">
    <source>
        <dbReference type="EMBL" id="KFM59922.1"/>
    </source>
</evidence>
<dbReference type="InterPro" id="IPR023415">
    <property type="entry name" value="LDLR_class-A_CS"/>
</dbReference>
<dbReference type="GO" id="GO:0006508">
    <property type="term" value="P:proteolysis"/>
    <property type="evidence" value="ECO:0007669"/>
    <property type="project" value="UniProtKB-KW"/>
</dbReference>
<dbReference type="Pfam" id="PF00057">
    <property type="entry name" value="Ldl_recept_a"/>
    <property type="match status" value="1"/>
</dbReference>
<dbReference type="Proteomes" id="UP000054359">
    <property type="component" value="Unassembled WGS sequence"/>
</dbReference>
<dbReference type="PROSITE" id="PS00134">
    <property type="entry name" value="TRYPSIN_HIS"/>
    <property type="match status" value="1"/>
</dbReference>
<evidence type="ECO:0000256" key="1">
    <source>
        <dbReference type="ARBA" id="ARBA00022536"/>
    </source>
</evidence>
<dbReference type="Pfam" id="PF00089">
    <property type="entry name" value="Trypsin"/>
    <property type="match status" value="1"/>
</dbReference>
<evidence type="ECO:0000256" key="4">
    <source>
        <dbReference type="ARBA" id="ARBA00022729"/>
    </source>
</evidence>
<gene>
    <name evidence="17" type="ORF">X975_14963</name>
</gene>
<dbReference type="PANTHER" id="PTHR24252">
    <property type="entry name" value="ACROSIN-RELATED"/>
    <property type="match status" value="1"/>
</dbReference>
<dbReference type="OMA" id="INWIETT"/>
<dbReference type="PRINTS" id="PR00722">
    <property type="entry name" value="CHYMOTRYPSIN"/>
</dbReference>
<dbReference type="SUPFAM" id="SSF57424">
    <property type="entry name" value="LDL receptor-like module"/>
    <property type="match status" value="1"/>
</dbReference>
<dbReference type="PROSITE" id="PS01180">
    <property type="entry name" value="CUB"/>
    <property type="match status" value="1"/>
</dbReference>
<evidence type="ECO:0000256" key="2">
    <source>
        <dbReference type="ARBA" id="ARBA00022659"/>
    </source>
</evidence>
<feature type="non-terminal residue" evidence="17">
    <location>
        <position position="480"/>
    </location>
</feature>
<evidence type="ECO:0000256" key="10">
    <source>
        <dbReference type="ARBA" id="ARBA00023157"/>
    </source>
</evidence>
<dbReference type="PANTHER" id="PTHR24252:SF7">
    <property type="entry name" value="HYALIN"/>
    <property type="match status" value="1"/>
</dbReference>
<keyword evidence="4 14" id="KW-0732">Signal</keyword>
<reference evidence="17 18" key="1">
    <citation type="submission" date="2013-11" db="EMBL/GenBank/DDBJ databases">
        <title>Genome sequencing of Stegodyphus mimosarum.</title>
        <authorList>
            <person name="Bechsgaard J."/>
        </authorList>
    </citation>
    <scope>NUCLEOTIDE SEQUENCE [LARGE SCALE GENOMIC DNA]</scope>
</reference>
<dbReference type="InterPro" id="IPR009003">
    <property type="entry name" value="Peptidase_S1_PA"/>
</dbReference>
<keyword evidence="9" id="KW-0130">Cell adhesion</keyword>
<dbReference type="FunFam" id="2.40.10.10:FF:000120">
    <property type="entry name" value="Putative serine protease"/>
    <property type="match status" value="1"/>
</dbReference>
<dbReference type="SMART" id="SM00020">
    <property type="entry name" value="Tryp_SPc"/>
    <property type="match status" value="1"/>
</dbReference>
<feature type="domain" description="CUB" evidence="15">
    <location>
        <begin position="41"/>
        <end position="161"/>
    </location>
</feature>
<dbReference type="CDD" id="cd00112">
    <property type="entry name" value="LDLa"/>
    <property type="match status" value="1"/>
</dbReference>
<dbReference type="InterPro" id="IPR043504">
    <property type="entry name" value="Peptidase_S1_PA_chymotrypsin"/>
</dbReference>
<dbReference type="InterPro" id="IPR035914">
    <property type="entry name" value="Sperma_CUB_dom_sf"/>
</dbReference>
<name>A0A087T483_STEMI</name>
<feature type="chain" id="PRO_5001829313" description="limulus clotting factor C" evidence="14">
    <location>
        <begin position="35"/>
        <end position="480"/>
    </location>
</feature>
<dbReference type="GO" id="GO:0030246">
    <property type="term" value="F:carbohydrate binding"/>
    <property type="evidence" value="ECO:0007669"/>
    <property type="project" value="UniProtKB-KW"/>
</dbReference>
<dbReference type="GO" id="GO:0004252">
    <property type="term" value="F:serine-type endopeptidase activity"/>
    <property type="evidence" value="ECO:0007669"/>
    <property type="project" value="InterPro"/>
</dbReference>
<evidence type="ECO:0000256" key="3">
    <source>
        <dbReference type="ARBA" id="ARBA00022670"/>
    </source>
</evidence>
<dbReference type="PROSITE" id="PS01209">
    <property type="entry name" value="LDLRA_1"/>
    <property type="match status" value="1"/>
</dbReference>
<feature type="disulfide bond" evidence="13">
    <location>
        <begin position="167"/>
        <end position="179"/>
    </location>
</feature>
<evidence type="ECO:0000256" key="9">
    <source>
        <dbReference type="ARBA" id="ARBA00022889"/>
    </source>
</evidence>
<dbReference type="InterPro" id="IPR018114">
    <property type="entry name" value="TRYPSIN_HIS"/>
</dbReference>
<organism evidence="17 18">
    <name type="scientific">Stegodyphus mimosarum</name>
    <name type="common">African social velvet spider</name>
    <dbReference type="NCBI Taxonomy" id="407821"/>
    <lineage>
        <taxon>Eukaryota</taxon>
        <taxon>Metazoa</taxon>
        <taxon>Ecdysozoa</taxon>
        <taxon>Arthropoda</taxon>
        <taxon>Chelicerata</taxon>
        <taxon>Arachnida</taxon>
        <taxon>Araneae</taxon>
        <taxon>Araneomorphae</taxon>
        <taxon>Entelegynae</taxon>
        <taxon>Eresoidea</taxon>
        <taxon>Eresidae</taxon>
        <taxon>Stegodyphus</taxon>
    </lineage>
</organism>
<evidence type="ECO:0000256" key="7">
    <source>
        <dbReference type="ARBA" id="ARBA00022820"/>
    </source>
</evidence>
<dbReference type="Pfam" id="PF00431">
    <property type="entry name" value="CUB"/>
    <property type="match status" value="1"/>
</dbReference>
<dbReference type="Gene3D" id="2.60.120.290">
    <property type="entry name" value="Spermadhesin, CUB domain"/>
    <property type="match status" value="1"/>
</dbReference>
<evidence type="ECO:0000259" key="16">
    <source>
        <dbReference type="PROSITE" id="PS50240"/>
    </source>
</evidence>
<comment type="catalytic activity">
    <reaction evidence="11">
        <text>Selective cleavage of 103-Arg-|-Ser-104 and 124-Ile-|-Ile-125 bonds in Limulus clotting factor B to form activated factor B. Cleavage of -Pro-Arg-|-Xaa- bonds in synthetic substrates.</text>
        <dbReference type="EC" id="3.4.21.84"/>
    </reaction>
</comment>
<feature type="signal peptide" evidence="14">
    <location>
        <begin position="1"/>
        <end position="34"/>
    </location>
</feature>
<evidence type="ECO:0000256" key="13">
    <source>
        <dbReference type="PROSITE-ProRule" id="PRU00124"/>
    </source>
</evidence>
<keyword evidence="6" id="KW-0378">Hydrolase</keyword>
<dbReference type="AlphaFoldDB" id="A0A087T483"/>
<dbReference type="EMBL" id="KK113344">
    <property type="protein sequence ID" value="KFM59922.1"/>
    <property type="molecule type" value="Genomic_DNA"/>
</dbReference>
<feature type="disulfide bond" evidence="13">
    <location>
        <begin position="187"/>
        <end position="202"/>
    </location>
</feature>
<accession>A0A087T483</accession>
<keyword evidence="10 13" id="KW-1015">Disulfide bond</keyword>
<evidence type="ECO:0000256" key="11">
    <source>
        <dbReference type="ARBA" id="ARBA00052079"/>
    </source>
</evidence>
<dbReference type="InterPro" id="IPR001254">
    <property type="entry name" value="Trypsin_dom"/>
</dbReference>
<keyword evidence="8" id="KW-0720">Serine protease</keyword>
<keyword evidence="1" id="KW-0245">EGF-like domain</keyword>
<evidence type="ECO:0000256" key="12">
    <source>
        <dbReference type="ARBA" id="ARBA00066707"/>
    </source>
</evidence>
<dbReference type="PROSITE" id="PS50068">
    <property type="entry name" value="LDLRA_2"/>
    <property type="match status" value="1"/>
</dbReference>
<evidence type="ECO:0000256" key="8">
    <source>
        <dbReference type="ARBA" id="ARBA00022825"/>
    </source>
</evidence>
<keyword evidence="2" id="KW-0768">Sushi</keyword>
<keyword evidence="18" id="KW-1185">Reference proteome</keyword>
<comment type="caution">
    <text evidence="13">Lacks conserved residue(s) required for the propagation of feature annotation.</text>
</comment>
<sequence length="480" mass="53702">MEKMFSSAKRTFKMSQVWKCFFLSVIFFLSSAEGLDTECVSGKILKLDLIEDPVGNLYSPGYKQSKSYPNEVDCGFNLTSSEGTFIRLKFNVLDITQNPTCSDDHIIVNYMDSNGTLATAGFYCGKLNVSDMISPFNAVQIKFKSGYLGTSVGFNITYRVVSSRSLCLPGQFQCRNRKCLPNNSSLCNGDDECGDGTDEENCDYAAATFETCGSPEVQPVIGKHLLDRIVGGRQALRGSWPWQVDMQYVVILPNGHFCGGTLLNSQWFVSAAHCFQQLRFPYQIRVHLGNHHKYKPDPYEIVRYVKDYFIYGVAKEDFLRDAEFSMSHDLALAKLNAPVAPNPHVQPACLPQQNEELKIGEQCWSTGWGLTRGSSSEHALKQAEHPILNEKKCYNDFQEFENKTMICAGRLDPLHGLCHGDSGGPLVCQKNGRWYVYGATSFITRVNYIDGLCGMADTPAVFNKVSAKINWIETTMQENS</sequence>
<keyword evidence="3 17" id="KW-0645">Protease</keyword>
<dbReference type="GO" id="GO:0042381">
    <property type="term" value="P:hemolymph coagulation"/>
    <property type="evidence" value="ECO:0007669"/>
    <property type="project" value="UniProtKB-KW"/>
</dbReference>
<dbReference type="InterPro" id="IPR002172">
    <property type="entry name" value="LDrepeatLR_classA_rpt"/>
</dbReference>
<dbReference type="SMART" id="SM00042">
    <property type="entry name" value="CUB"/>
    <property type="match status" value="1"/>
</dbReference>
<keyword evidence="5" id="KW-0430">Lectin</keyword>
<dbReference type="PROSITE" id="PS50240">
    <property type="entry name" value="TRYPSIN_DOM"/>
    <property type="match status" value="1"/>
</dbReference>
<dbReference type="CDD" id="cd00041">
    <property type="entry name" value="CUB"/>
    <property type="match status" value="1"/>
</dbReference>
<dbReference type="Gene3D" id="2.40.10.10">
    <property type="entry name" value="Trypsin-like serine proteases"/>
    <property type="match status" value="1"/>
</dbReference>
<dbReference type="EC" id="3.4.21.84" evidence="12"/>
<evidence type="ECO:0000256" key="14">
    <source>
        <dbReference type="SAM" id="SignalP"/>
    </source>
</evidence>
<keyword evidence="17" id="KW-0472">Membrane</keyword>
<evidence type="ECO:0000313" key="18">
    <source>
        <dbReference type="Proteomes" id="UP000054359"/>
    </source>
</evidence>
<dbReference type="OrthoDB" id="10051896at2759"/>
<keyword evidence="17" id="KW-0812">Transmembrane</keyword>
<protein>
    <recommendedName>
        <fullName evidence="12">limulus clotting factor C</fullName>
        <ecNumber evidence="12">3.4.21.84</ecNumber>
    </recommendedName>
</protein>
<evidence type="ECO:0000259" key="15">
    <source>
        <dbReference type="PROSITE" id="PS01180"/>
    </source>
</evidence>
<dbReference type="CDD" id="cd00190">
    <property type="entry name" value="Tryp_SPc"/>
    <property type="match status" value="1"/>
</dbReference>
<dbReference type="GO" id="GO:0007155">
    <property type="term" value="P:cell adhesion"/>
    <property type="evidence" value="ECO:0007669"/>
    <property type="project" value="UniProtKB-KW"/>
</dbReference>
<dbReference type="InterPro" id="IPR001314">
    <property type="entry name" value="Peptidase_S1A"/>
</dbReference>
<evidence type="ECO:0000256" key="5">
    <source>
        <dbReference type="ARBA" id="ARBA00022734"/>
    </source>
</evidence>
<evidence type="ECO:0000256" key="6">
    <source>
        <dbReference type="ARBA" id="ARBA00022801"/>
    </source>
</evidence>
<dbReference type="SUPFAM" id="SSF49854">
    <property type="entry name" value="Spermadhesin, CUB domain"/>
    <property type="match status" value="1"/>
</dbReference>
<feature type="domain" description="Peptidase S1" evidence="16">
    <location>
        <begin position="229"/>
        <end position="477"/>
    </location>
</feature>
<keyword evidence="7" id="KW-0353">Hemolymph clotting</keyword>
<proteinExistence type="predicted"/>
<dbReference type="InterPro" id="IPR036055">
    <property type="entry name" value="LDL_receptor-like_sf"/>
</dbReference>
<dbReference type="SMART" id="SM00192">
    <property type="entry name" value="LDLa"/>
    <property type="match status" value="1"/>
</dbReference>
<dbReference type="Gene3D" id="4.10.400.10">
    <property type="entry name" value="Low-density Lipoprotein Receptor"/>
    <property type="match status" value="1"/>
</dbReference>
<dbReference type="STRING" id="407821.A0A087T483"/>